<evidence type="ECO:0000313" key="3">
    <source>
        <dbReference type="Proteomes" id="UP000005143"/>
    </source>
</evidence>
<dbReference type="Proteomes" id="UP000005143">
    <property type="component" value="Unassembled WGS sequence"/>
</dbReference>
<dbReference type="EMBL" id="AGUD01000088">
    <property type="protein sequence ID" value="EHN11600.1"/>
    <property type="molecule type" value="Genomic_DNA"/>
</dbReference>
<evidence type="ECO:0000313" key="2">
    <source>
        <dbReference type="EMBL" id="EHN11600.1"/>
    </source>
</evidence>
<name>H0E3Z4_9ACTN</name>
<feature type="compositionally biased region" description="Gly residues" evidence="1">
    <location>
        <begin position="1"/>
        <end position="27"/>
    </location>
</feature>
<evidence type="ECO:0000256" key="1">
    <source>
        <dbReference type="SAM" id="MobiDB-lite"/>
    </source>
</evidence>
<gene>
    <name evidence="2" type="ORF">PAI11_15200</name>
</gene>
<comment type="caution">
    <text evidence="2">The sequence shown here is derived from an EMBL/GenBank/DDBJ whole genome shotgun (WGS) entry which is preliminary data.</text>
</comment>
<accession>H0E3Z4</accession>
<protein>
    <submittedName>
        <fullName evidence="2">Uncharacterized protein</fullName>
    </submittedName>
</protein>
<reference evidence="2 3" key="1">
    <citation type="journal article" date="2013" name="Biodegradation">
        <title>Quantitative proteomic analysis of ibuprofen-degrading Patulibacter sp. strain I11.</title>
        <authorList>
            <person name="Almeida B."/>
            <person name="Kjeldal H."/>
            <person name="Lolas I."/>
            <person name="Knudsen A.D."/>
            <person name="Carvalho G."/>
            <person name="Nielsen K.L."/>
            <person name="Barreto Crespo M.T."/>
            <person name="Stensballe A."/>
            <person name="Nielsen J.L."/>
        </authorList>
    </citation>
    <scope>NUCLEOTIDE SEQUENCE [LARGE SCALE GENOMIC DNA]</scope>
    <source>
        <strain evidence="2 3">I11</strain>
    </source>
</reference>
<dbReference type="AlphaFoldDB" id="H0E3Z4"/>
<keyword evidence="3" id="KW-1185">Reference proteome</keyword>
<proteinExistence type="predicted"/>
<organism evidence="2 3">
    <name type="scientific">Patulibacter medicamentivorans</name>
    <dbReference type="NCBI Taxonomy" id="1097667"/>
    <lineage>
        <taxon>Bacteria</taxon>
        <taxon>Bacillati</taxon>
        <taxon>Actinomycetota</taxon>
        <taxon>Thermoleophilia</taxon>
        <taxon>Solirubrobacterales</taxon>
        <taxon>Patulibacteraceae</taxon>
        <taxon>Patulibacter</taxon>
    </lineage>
</organism>
<sequence>MSAGGSLGSSGGTLGWISGGRAGGGSTSGTVPQGRSALPARTVTVVA</sequence>
<feature type="region of interest" description="Disordered" evidence="1">
    <location>
        <begin position="1"/>
        <end position="47"/>
    </location>
</feature>